<dbReference type="PANTHER" id="PTHR47982">
    <property type="entry name" value="PROLINE-RICH RECEPTOR-LIKE PROTEIN KINASE PERK4"/>
    <property type="match status" value="1"/>
</dbReference>
<dbReference type="GO" id="GO:0005524">
    <property type="term" value="F:ATP binding"/>
    <property type="evidence" value="ECO:0007669"/>
    <property type="project" value="UniProtKB-KW"/>
</dbReference>
<name>A0A565BAY9_9BRAS</name>
<keyword evidence="3" id="KW-1003">Cell membrane</keyword>
<gene>
    <name evidence="15" type="ORF">ANE_LOCUS8926</name>
</gene>
<proteinExistence type="predicted"/>
<feature type="domain" description="Protein kinase" evidence="14">
    <location>
        <begin position="1"/>
        <end position="128"/>
    </location>
</feature>
<evidence type="ECO:0000256" key="11">
    <source>
        <dbReference type="ARBA" id="ARBA00023136"/>
    </source>
</evidence>
<sequence length="133" mass="15096">MQNCYILNHTYNMEGETRCMGDIIYTPPEPEGCEKMESDVYTFGVILLELLTGSKDTIRNSKSSTSSHDWISSLLSDDTIGEIVDLRLGNNYPVNAVTQMGTLIRRCTKLHMKKRPSMQQVLDTLNYIAEIKD</sequence>
<dbReference type="PROSITE" id="PS50011">
    <property type="entry name" value="PROTEIN_KINASE_DOM"/>
    <property type="match status" value="1"/>
</dbReference>
<dbReference type="AlphaFoldDB" id="A0A565BAY9"/>
<evidence type="ECO:0000313" key="16">
    <source>
        <dbReference type="Proteomes" id="UP000489600"/>
    </source>
</evidence>
<dbReference type="GO" id="GO:0004674">
    <property type="term" value="F:protein serine/threonine kinase activity"/>
    <property type="evidence" value="ECO:0007669"/>
    <property type="project" value="UniProtKB-KW"/>
</dbReference>
<keyword evidence="6" id="KW-0812">Transmembrane</keyword>
<organism evidence="15 16">
    <name type="scientific">Arabis nemorensis</name>
    <dbReference type="NCBI Taxonomy" id="586526"/>
    <lineage>
        <taxon>Eukaryota</taxon>
        <taxon>Viridiplantae</taxon>
        <taxon>Streptophyta</taxon>
        <taxon>Embryophyta</taxon>
        <taxon>Tracheophyta</taxon>
        <taxon>Spermatophyta</taxon>
        <taxon>Magnoliopsida</taxon>
        <taxon>eudicotyledons</taxon>
        <taxon>Gunneridae</taxon>
        <taxon>Pentapetalae</taxon>
        <taxon>rosids</taxon>
        <taxon>malvids</taxon>
        <taxon>Brassicales</taxon>
        <taxon>Brassicaceae</taxon>
        <taxon>Arabideae</taxon>
        <taxon>Arabis</taxon>
    </lineage>
</organism>
<keyword evidence="8" id="KW-0418">Kinase</keyword>
<evidence type="ECO:0000256" key="2">
    <source>
        <dbReference type="ARBA" id="ARBA00012513"/>
    </source>
</evidence>
<evidence type="ECO:0000256" key="3">
    <source>
        <dbReference type="ARBA" id="ARBA00022475"/>
    </source>
</evidence>
<comment type="caution">
    <text evidence="15">The sequence shown here is derived from an EMBL/GenBank/DDBJ whole genome shotgun (WGS) entry which is preliminary data.</text>
</comment>
<evidence type="ECO:0000256" key="5">
    <source>
        <dbReference type="ARBA" id="ARBA00022679"/>
    </source>
</evidence>
<evidence type="ECO:0000256" key="4">
    <source>
        <dbReference type="ARBA" id="ARBA00022527"/>
    </source>
</evidence>
<protein>
    <recommendedName>
        <fullName evidence="2">non-specific serine/threonine protein kinase</fullName>
        <ecNumber evidence="2">2.7.11.1</ecNumber>
    </recommendedName>
</protein>
<comment type="catalytic activity">
    <reaction evidence="13">
        <text>L-seryl-[protein] + ATP = O-phospho-L-seryl-[protein] + ADP + H(+)</text>
        <dbReference type="Rhea" id="RHEA:17989"/>
        <dbReference type="Rhea" id="RHEA-COMP:9863"/>
        <dbReference type="Rhea" id="RHEA-COMP:11604"/>
        <dbReference type="ChEBI" id="CHEBI:15378"/>
        <dbReference type="ChEBI" id="CHEBI:29999"/>
        <dbReference type="ChEBI" id="CHEBI:30616"/>
        <dbReference type="ChEBI" id="CHEBI:83421"/>
        <dbReference type="ChEBI" id="CHEBI:456216"/>
        <dbReference type="EC" id="2.7.11.1"/>
    </reaction>
</comment>
<evidence type="ECO:0000256" key="10">
    <source>
        <dbReference type="ARBA" id="ARBA00022989"/>
    </source>
</evidence>
<keyword evidence="11" id="KW-0472">Membrane</keyword>
<dbReference type="Proteomes" id="UP000489600">
    <property type="component" value="Unassembled WGS sequence"/>
</dbReference>
<dbReference type="InterPro" id="IPR000719">
    <property type="entry name" value="Prot_kinase_dom"/>
</dbReference>
<evidence type="ECO:0000256" key="7">
    <source>
        <dbReference type="ARBA" id="ARBA00022741"/>
    </source>
</evidence>
<comment type="subcellular location">
    <subcellularLocation>
        <location evidence="1">Cell membrane</location>
        <topology evidence="1">Single-pass membrane protein</topology>
    </subcellularLocation>
</comment>
<reference evidence="15" key="1">
    <citation type="submission" date="2019-07" db="EMBL/GenBank/DDBJ databases">
        <authorList>
            <person name="Dittberner H."/>
        </authorList>
    </citation>
    <scope>NUCLEOTIDE SEQUENCE [LARGE SCALE GENOMIC DNA]</scope>
</reference>
<evidence type="ECO:0000256" key="6">
    <source>
        <dbReference type="ARBA" id="ARBA00022692"/>
    </source>
</evidence>
<keyword evidence="4" id="KW-0723">Serine/threonine-protein kinase</keyword>
<evidence type="ECO:0000256" key="9">
    <source>
        <dbReference type="ARBA" id="ARBA00022840"/>
    </source>
</evidence>
<keyword evidence="7" id="KW-0547">Nucleotide-binding</keyword>
<keyword evidence="10" id="KW-1133">Transmembrane helix</keyword>
<dbReference type="InterPro" id="IPR001245">
    <property type="entry name" value="Ser-Thr/Tyr_kinase_cat_dom"/>
</dbReference>
<dbReference type="InterPro" id="IPR047117">
    <property type="entry name" value="PERK1-13-like"/>
</dbReference>
<comment type="catalytic activity">
    <reaction evidence="12">
        <text>L-threonyl-[protein] + ATP = O-phospho-L-threonyl-[protein] + ADP + H(+)</text>
        <dbReference type="Rhea" id="RHEA:46608"/>
        <dbReference type="Rhea" id="RHEA-COMP:11060"/>
        <dbReference type="Rhea" id="RHEA-COMP:11605"/>
        <dbReference type="ChEBI" id="CHEBI:15378"/>
        <dbReference type="ChEBI" id="CHEBI:30013"/>
        <dbReference type="ChEBI" id="CHEBI:30616"/>
        <dbReference type="ChEBI" id="CHEBI:61977"/>
        <dbReference type="ChEBI" id="CHEBI:456216"/>
        <dbReference type="EC" id="2.7.11.1"/>
    </reaction>
</comment>
<dbReference type="SUPFAM" id="SSF56112">
    <property type="entry name" value="Protein kinase-like (PK-like)"/>
    <property type="match status" value="1"/>
</dbReference>
<evidence type="ECO:0000313" key="15">
    <source>
        <dbReference type="EMBL" id="VVA98481.1"/>
    </source>
</evidence>
<evidence type="ECO:0000259" key="14">
    <source>
        <dbReference type="PROSITE" id="PS50011"/>
    </source>
</evidence>
<accession>A0A565BAY9</accession>
<keyword evidence="16" id="KW-1185">Reference proteome</keyword>
<keyword evidence="9" id="KW-0067">ATP-binding</keyword>
<dbReference type="GO" id="GO:0005886">
    <property type="term" value="C:plasma membrane"/>
    <property type="evidence" value="ECO:0007669"/>
    <property type="project" value="UniProtKB-SubCell"/>
</dbReference>
<dbReference type="OrthoDB" id="1936432at2759"/>
<evidence type="ECO:0000256" key="13">
    <source>
        <dbReference type="ARBA" id="ARBA00048679"/>
    </source>
</evidence>
<dbReference type="InterPro" id="IPR011009">
    <property type="entry name" value="Kinase-like_dom_sf"/>
</dbReference>
<evidence type="ECO:0000256" key="12">
    <source>
        <dbReference type="ARBA" id="ARBA00047899"/>
    </source>
</evidence>
<dbReference type="Gene3D" id="1.10.510.10">
    <property type="entry name" value="Transferase(Phosphotransferase) domain 1"/>
    <property type="match status" value="1"/>
</dbReference>
<dbReference type="Pfam" id="PF07714">
    <property type="entry name" value="PK_Tyr_Ser-Thr"/>
    <property type="match status" value="1"/>
</dbReference>
<dbReference type="EMBL" id="CABITT030000003">
    <property type="protein sequence ID" value="VVA98481.1"/>
    <property type="molecule type" value="Genomic_DNA"/>
</dbReference>
<keyword evidence="5" id="KW-0808">Transferase</keyword>
<dbReference type="EC" id="2.7.11.1" evidence="2"/>
<evidence type="ECO:0000256" key="8">
    <source>
        <dbReference type="ARBA" id="ARBA00022777"/>
    </source>
</evidence>
<evidence type="ECO:0000256" key="1">
    <source>
        <dbReference type="ARBA" id="ARBA00004162"/>
    </source>
</evidence>